<protein>
    <submittedName>
        <fullName evidence="2">Helix-turn-helix domain-containing protein</fullName>
    </submittedName>
</protein>
<organism evidence="2">
    <name type="scientific">Salmonella derby</name>
    <dbReference type="NCBI Taxonomy" id="28144"/>
    <lineage>
        <taxon>Bacteria</taxon>
        <taxon>Pseudomonadati</taxon>
        <taxon>Pseudomonadota</taxon>
        <taxon>Gammaproteobacteria</taxon>
        <taxon>Enterobacterales</taxon>
        <taxon>Enterobacteriaceae</taxon>
        <taxon>Salmonella</taxon>
    </lineage>
</organism>
<dbReference type="InterPro" id="IPR036390">
    <property type="entry name" value="WH_DNA-bd_sf"/>
</dbReference>
<dbReference type="EMBL" id="DAATPV010000148">
    <property type="protein sequence ID" value="HAE9697405.1"/>
    <property type="molecule type" value="Genomic_DNA"/>
</dbReference>
<dbReference type="Gene3D" id="1.10.10.10">
    <property type="entry name" value="Winged helix-like DNA-binding domain superfamily/Winged helix DNA-binding domain"/>
    <property type="match status" value="1"/>
</dbReference>
<accession>A0A625M381</accession>
<gene>
    <name evidence="2" type="ORF">AGP76_23425</name>
    <name evidence="3" type="ORF">G4W05_004565</name>
</gene>
<reference evidence="2" key="3">
    <citation type="submission" date="2018-07" db="EMBL/GenBank/DDBJ databases">
        <authorList>
            <consortium name="GenomeTrakr network: Whole genome sequencing for foodborne pathogen traceback"/>
        </authorList>
    </citation>
    <scope>NUCLEOTIDE SEQUENCE</scope>
    <source>
        <strain evidence="2">HIY0317</strain>
    </source>
</reference>
<name>A0A625M381_SALDE</name>
<comment type="caution">
    <text evidence="2">The sequence shown here is derived from an EMBL/GenBank/DDBJ whole genome shotgun (WGS) entry which is preliminary data.</text>
</comment>
<proteinExistence type="predicted"/>
<feature type="region of interest" description="Disordered" evidence="1">
    <location>
        <begin position="122"/>
        <end position="144"/>
    </location>
</feature>
<evidence type="ECO:0000256" key="1">
    <source>
        <dbReference type="SAM" id="MobiDB-lite"/>
    </source>
</evidence>
<dbReference type="InterPro" id="IPR036388">
    <property type="entry name" value="WH-like_DNA-bd_sf"/>
</dbReference>
<reference evidence="3" key="1">
    <citation type="journal article" date="2018" name="Genome Biol.">
        <title>SKESA: strategic k-mer extension for scrupulous assemblies.</title>
        <authorList>
            <person name="Souvorov A."/>
            <person name="Agarwala R."/>
            <person name="Lipman D.J."/>
        </authorList>
    </citation>
    <scope>NUCLEOTIDE SEQUENCE</scope>
    <source>
        <strain evidence="3">Salmonella enterica</strain>
    </source>
</reference>
<dbReference type="EMBL" id="AALIFY010000045">
    <property type="protein sequence ID" value="ECZ8923325.1"/>
    <property type="molecule type" value="Genomic_DNA"/>
</dbReference>
<dbReference type="Pfam" id="PF13730">
    <property type="entry name" value="HTH_36"/>
    <property type="match status" value="1"/>
</dbReference>
<evidence type="ECO:0000313" key="3">
    <source>
        <dbReference type="EMBL" id="HAE9697405.1"/>
    </source>
</evidence>
<evidence type="ECO:0000313" key="2">
    <source>
        <dbReference type="EMBL" id="ECZ8923325.1"/>
    </source>
</evidence>
<dbReference type="SUPFAM" id="SSF46785">
    <property type="entry name" value="Winged helix' DNA-binding domain"/>
    <property type="match status" value="1"/>
</dbReference>
<reference evidence="3" key="2">
    <citation type="submission" date="2018-07" db="EMBL/GenBank/DDBJ databases">
        <authorList>
            <consortium name="NCBI Pathogen Detection Project"/>
        </authorList>
    </citation>
    <scope>NUCLEOTIDE SEQUENCE</scope>
    <source>
        <strain evidence="3">Salmonella enterica</strain>
    </source>
</reference>
<sequence>MKAKTEPLEKKWGERSMLMGWTAIPTSFLFLQAELSITPLGFNILINLVSHWWETKEHPYPSQESLAKRMGVSKRSIQREVTNLVELGLITKQANKASSAKYKGRNTYDLTGLVERLNEMAPEKITSMQRHKKAPEQPDESGEQ</sequence>
<dbReference type="RefSeq" id="WP_045332488.1">
    <property type="nucleotide sequence ID" value="NZ_CP117310.1"/>
</dbReference>
<dbReference type="AlphaFoldDB" id="A0A625M381"/>